<dbReference type="SUPFAM" id="SSF69118">
    <property type="entry name" value="AhpD-like"/>
    <property type="match status" value="1"/>
</dbReference>
<dbReference type="AlphaFoldDB" id="A0A6J6VJ22"/>
<sequence>MPRLREVHPKDAHPYAQKVYSMLFGDRDPVDEPGTATGTPGNWWTVFALVPDAFDHATAGFQFYRSPNRKLTPRLRELGQTRAGWNIGSQFVFSQHCKACRDVGFTEEQVQALPSWSVHDCWTPVDRALLAYTDCLTLQNGRVPDALFAELKKHLSDEEILEFTYVTCTYAMHATMSRALRLEFDDVDDPVRERVDPNGNFAGLDVMRMVDTDGAK</sequence>
<gene>
    <name evidence="2" type="ORF">UFOPK2602_02196</name>
    <name evidence="3" type="ORF">UFOPK2806_02487</name>
    <name evidence="4" type="ORF">UFOPK4306_00152</name>
</gene>
<dbReference type="EMBL" id="CAFBQP010000004">
    <property type="protein sequence ID" value="CAB5052475.1"/>
    <property type="molecule type" value="Genomic_DNA"/>
</dbReference>
<feature type="domain" description="Carboxymuconolactone decarboxylase-like" evidence="1">
    <location>
        <begin position="54"/>
        <end position="133"/>
    </location>
</feature>
<evidence type="ECO:0000313" key="2">
    <source>
        <dbReference type="EMBL" id="CAB4728430.1"/>
    </source>
</evidence>
<organism evidence="3">
    <name type="scientific">freshwater metagenome</name>
    <dbReference type="NCBI Taxonomy" id="449393"/>
    <lineage>
        <taxon>unclassified sequences</taxon>
        <taxon>metagenomes</taxon>
        <taxon>ecological metagenomes</taxon>
    </lineage>
</organism>
<evidence type="ECO:0000313" key="4">
    <source>
        <dbReference type="EMBL" id="CAB5052475.1"/>
    </source>
</evidence>
<dbReference type="PANTHER" id="PTHR34846">
    <property type="entry name" value="4-CARBOXYMUCONOLACTONE DECARBOXYLASE FAMILY PROTEIN (AFU_ORTHOLOGUE AFUA_6G11590)"/>
    <property type="match status" value="1"/>
</dbReference>
<dbReference type="EMBL" id="CAEZXX010000211">
    <property type="protein sequence ID" value="CAB4728430.1"/>
    <property type="molecule type" value="Genomic_DNA"/>
</dbReference>
<dbReference type="EMBL" id="CAEZYY010000060">
    <property type="protein sequence ID" value="CAB4772160.1"/>
    <property type="molecule type" value="Genomic_DNA"/>
</dbReference>
<dbReference type="InterPro" id="IPR003779">
    <property type="entry name" value="CMD-like"/>
</dbReference>
<dbReference type="Pfam" id="PF02627">
    <property type="entry name" value="CMD"/>
    <property type="match status" value="1"/>
</dbReference>
<dbReference type="PANTHER" id="PTHR34846:SF5">
    <property type="entry name" value="CARBOXYMUCONOLACTONE DECARBOXYLASE-LIKE DOMAIN-CONTAINING PROTEIN"/>
    <property type="match status" value="1"/>
</dbReference>
<proteinExistence type="predicted"/>
<protein>
    <submittedName>
        <fullName evidence="3">Unannotated protein</fullName>
    </submittedName>
</protein>
<dbReference type="InterPro" id="IPR029032">
    <property type="entry name" value="AhpD-like"/>
</dbReference>
<accession>A0A6J6VJ22</accession>
<name>A0A6J6VJ22_9ZZZZ</name>
<dbReference type="Gene3D" id="1.20.1290.10">
    <property type="entry name" value="AhpD-like"/>
    <property type="match status" value="1"/>
</dbReference>
<evidence type="ECO:0000313" key="3">
    <source>
        <dbReference type="EMBL" id="CAB4772160.1"/>
    </source>
</evidence>
<evidence type="ECO:0000259" key="1">
    <source>
        <dbReference type="Pfam" id="PF02627"/>
    </source>
</evidence>
<reference evidence="3" key="1">
    <citation type="submission" date="2020-05" db="EMBL/GenBank/DDBJ databases">
        <authorList>
            <person name="Chiriac C."/>
            <person name="Salcher M."/>
            <person name="Ghai R."/>
            <person name="Kavagutti S V."/>
        </authorList>
    </citation>
    <scope>NUCLEOTIDE SEQUENCE</scope>
</reference>
<dbReference type="GO" id="GO:0051920">
    <property type="term" value="F:peroxiredoxin activity"/>
    <property type="evidence" value="ECO:0007669"/>
    <property type="project" value="InterPro"/>
</dbReference>